<dbReference type="EMBL" id="VZZK01000009">
    <property type="protein sequence ID" value="KAB1079271.1"/>
    <property type="molecule type" value="Genomic_DNA"/>
</dbReference>
<evidence type="ECO:0000259" key="1">
    <source>
        <dbReference type="Pfam" id="PF01569"/>
    </source>
</evidence>
<dbReference type="SUPFAM" id="SSF48317">
    <property type="entry name" value="Acid phosphatase/Vanadium-dependent haloperoxidase"/>
    <property type="match status" value="1"/>
</dbReference>
<dbReference type="Proteomes" id="UP000474159">
    <property type="component" value="Unassembled WGS sequence"/>
</dbReference>
<reference evidence="2 3" key="1">
    <citation type="submission" date="2019-09" db="EMBL/GenBank/DDBJ databases">
        <title>YIM 48816 draft genome.</title>
        <authorList>
            <person name="Jiang L."/>
        </authorList>
    </citation>
    <scope>NUCLEOTIDE SEQUENCE [LARGE SCALE GENOMIC DNA]</scope>
    <source>
        <strain evidence="2 3">YIM 48816</strain>
    </source>
</reference>
<organism evidence="2 3">
    <name type="scientific">Methylobacterium soli</name>
    <dbReference type="NCBI Taxonomy" id="553447"/>
    <lineage>
        <taxon>Bacteria</taxon>
        <taxon>Pseudomonadati</taxon>
        <taxon>Pseudomonadota</taxon>
        <taxon>Alphaproteobacteria</taxon>
        <taxon>Hyphomicrobiales</taxon>
        <taxon>Methylobacteriaceae</taxon>
        <taxon>Methylobacterium</taxon>
    </lineage>
</organism>
<accession>A0A6L3SYT4</accession>
<name>A0A6L3SYT4_9HYPH</name>
<dbReference type="Gene3D" id="1.10.606.20">
    <property type="match status" value="1"/>
</dbReference>
<dbReference type="GO" id="GO:0004601">
    <property type="term" value="F:peroxidase activity"/>
    <property type="evidence" value="ECO:0007669"/>
    <property type="project" value="UniProtKB-KW"/>
</dbReference>
<keyword evidence="2" id="KW-0575">Peroxidase</keyword>
<proteinExistence type="predicted"/>
<gene>
    <name evidence="2" type="ORF">F6X53_10635</name>
</gene>
<dbReference type="PANTHER" id="PTHR34599:SF1">
    <property type="entry name" value="PHOSPHATIDIC ACID PHOSPHATASE TYPE 2_HALOPEROXIDASE DOMAIN-CONTAINING PROTEIN"/>
    <property type="match status" value="1"/>
</dbReference>
<dbReference type="OrthoDB" id="103227at2"/>
<sequence length="455" mass="49967">MEEVLWSLRGGSLSRDDDVSPIRDDAIAWSHGKSHWDPPPTVDLHPNPDFDNAVLDWNQIALDAIRYYSITEPPEDVGYVSRALAIQSIAMFDTLQAIGDQPGFLVTRDAPNGINADAAVIAAGYETLVKLFPNYKFALDRAYEKALDQVHDGPAEDHGVAFGTKVADAVIEARADDGSDPYGHLERVAGYEPGQYRPTPPDFLEAIQPNWGSVRPFVLTSGDQFRPPPPPDLTSQQYTKDYTEVKAYGERDSDVRTPEQTLSALWWSNDENTYTRVGQWSDIADHLLAEQGRTPLESAYLLTELNVGLADAIIACWDAKYTYDFWRPVTAIREAGQDANPATRPDSDWLPLLPTTPDHPEYTSGHSIIGSLANQVMTDFFGPIPFSATSETVPDVVLTFPNFAAAAIDEAASRIYAGVHFRTSTEAGLLMGEQVGGVVLNAFETFEPNHGGLLI</sequence>
<comment type="caution">
    <text evidence="2">The sequence shown here is derived from an EMBL/GenBank/DDBJ whole genome shotgun (WGS) entry which is preliminary data.</text>
</comment>
<dbReference type="CDD" id="cd03398">
    <property type="entry name" value="PAP2_haloperoxidase"/>
    <property type="match status" value="1"/>
</dbReference>
<evidence type="ECO:0000313" key="2">
    <source>
        <dbReference type="EMBL" id="KAB1079271.1"/>
    </source>
</evidence>
<evidence type="ECO:0000313" key="3">
    <source>
        <dbReference type="Proteomes" id="UP000474159"/>
    </source>
</evidence>
<feature type="domain" description="Phosphatidic acid phosphatase type 2/haloperoxidase" evidence="1">
    <location>
        <begin position="305"/>
        <end position="443"/>
    </location>
</feature>
<dbReference type="AlphaFoldDB" id="A0A6L3SYT4"/>
<dbReference type="InterPro" id="IPR036938">
    <property type="entry name" value="PAP2/HPO_sf"/>
</dbReference>
<keyword evidence="2" id="KW-0560">Oxidoreductase</keyword>
<dbReference type="InterPro" id="IPR052559">
    <property type="entry name" value="V-haloperoxidase"/>
</dbReference>
<protein>
    <submittedName>
        <fullName evidence="2">Vanadium-dependent haloperoxidase</fullName>
    </submittedName>
</protein>
<dbReference type="Pfam" id="PF01569">
    <property type="entry name" value="PAP2"/>
    <property type="match status" value="1"/>
</dbReference>
<dbReference type="PANTHER" id="PTHR34599">
    <property type="entry name" value="PEROXIDASE-RELATED"/>
    <property type="match status" value="1"/>
</dbReference>
<keyword evidence="3" id="KW-1185">Reference proteome</keyword>
<dbReference type="InterPro" id="IPR000326">
    <property type="entry name" value="PAP2/HPO"/>
</dbReference>